<gene>
    <name evidence="3" type="ORF">SAMN05444368_0869</name>
</gene>
<dbReference type="EMBL" id="FSQZ01000001">
    <property type="protein sequence ID" value="SIN66178.1"/>
    <property type="molecule type" value="Genomic_DNA"/>
</dbReference>
<dbReference type="Pfam" id="PF13279">
    <property type="entry name" value="4HBT_2"/>
    <property type="match status" value="1"/>
</dbReference>
<evidence type="ECO:0000256" key="1">
    <source>
        <dbReference type="ARBA" id="ARBA00005953"/>
    </source>
</evidence>
<comment type="similarity">
    <text evidence="1">Belongs to the 4-hydroxybenzoyl-CoA thioesterase family.</text>
</comment>
<dbReference type="InterPro" id="IPR050563">
    <property type="entry name" value="4-hydroxybenzoyl-CoA_TE"/>
</dbReference>
<dbReference type="NCBIfam" id="TIGR00051">
    <property type="entry name" value="YbgC/FadM family acyl-CoA thioesterase"/>
    <property type="match status" value="1"/>
</dbReference>
<comment type="caution">
    <text evidence="3">The sequence shown here is derived from an EMBL/GenBank/DDBJ whole genome shotgun (WGS) entry which is preliminary data.</text>
</comment>
<dbReference type="PIRSF" id="PIRSF003230">
    <property type="entry name" value="YbgC"/>
    <property type="match status" value="1"/>
</dbReference>
<reference evidence="3 4" key="1">
    <citation type="submission" date="2016-11" db="EMBL/GenBank/DDBJ databases">
        <authorList>
            <person name="Varghese N."/>
            <person name="Submissions S."/>
        </authorList>
    </citation>
    <scope>NUCLEOTIDE SEQUENCE [LARGE SCALE GENOMIC DNA]</scope>
    <source>
        <strain evidence="3 4">DSM 20664</strain>
    </source>
</reference>
<keyword evidence="4" id="KW-1185">Reference proteome</keyword>
<dbReference type="PANTHER" id="PTHR31793">
    <property type="entry name" value="4-HYDROXYBENZOYL-COA THIOESTERASE FAMILY MEMBER"/>
    <property type="match status" value="1"/>
</dbReference>
<dbReference type="InterPro" id="IPR029069">
    <property type="entry name" value="HotDog_dom_sf"/>
</dbReference>
<evidence type="ECO:0000313" key="4">
    <source>
        <dbReference type="Proteomes" id="UP000185093"/>
    </source>
</evidence>
<sequence>MSLSCSLTLRVPYGATDQMGVVYYANYLTWFEMGRTEFCRKFGMPYIEWEKNGIFMPVVEVRCRYKHPARYDDIVRVETYLKEVKPHSLSFEFKIYRDLDDKLLAEGYTKHGFCDSRGKLLKKPEPFYSMLTNILQQ</sequence>
<dbReference type="Gene3D" id="3.10.129.10">
    <property type="entry name" value="Hotdog Thioesterase"/>
    <property type="match status" value="1"/>
</dbReference>
<dbReference type="SUPFAM" id="SSF54637">
    <property type="entry name" value="Thioesterase/thiol ester dehydrase-isomerase"/>
    <property type="match status" value="1"/>
</dbReference>
<dbReference type="Proteomes" id="UP000185093">
    <property type="component" value="Unassembled WGS sequence"/>
</dbReference>
<dbReference type="CDD" id="cd00586">
    <property type="entry name" value="4HBT"/>
    <property type="match status" value="1"/>
</dbReference>
<evidence type="ECO:0000313" key="3">
    <source>
        <dbReference type="EMBL" id="SIN66178.1"/>
    </source>
</evidence>
<accession>A0ABY1JCQ7</accession>
<dbReference type="GO" id="GO:0016787">
    <property type="term" value="F:hydrolase activity"/>
    <property type="evidence" value="ECO:0007669"/>
    <property type="project" value="UniProtKB-KW"/>
</dbReference>
<dbReference type="PANTHER" id="PTHR31793:SF27">
    <property type="entry name" value="NOVEL THIOESTERASE SUPERFAMILY DOMAIN AND SAPOSIN A-TYPE DOMAIN CONTAINING PROTEIN (0610012H03RIK)"/>
    <property type="match status" value="1"/>
</dbReference>
<organism evidence="3 4">
    <name type="scientific">Acetomicrobium flavidum</name>
    <dbReference type="NCBI Taxonomy" id="49896"/>
    <lineage>
        <taxon>Bacteria</taxon>
        <taxon>Thermotogati</taxon>
        <taxon>Synergistota</taxon>
        <taxon>Synergistia</taxon>
        <taxon>Synergistales</taxon>
        <taxon>Acetomicrobiaceae</taxon>
        <taxon>Acetomicrobium</taxon>
    </lineage>
</organism>
<name>A0ABY1JCQ7_9BACT</name>
<proteinExistence type="inferred from homology"/>
<protein>
    <submittedName>
        <fullName evidence="3">Acyl-CoA thioester hydrolase</fullName>
    </submittedName>
</protein>
<dbReference type="RefSeq" id="WP_014806139.1">
    <property type="nucleotide sequence ID" value="NZ_DAONBL010000025.1"/>
</dbReference>
<evidence type="ECO:0000256" key="2">
    <source>
        <dbReference type="ARBA" id="ARBA00022801"/>
    </source>
</evidence>
<dbReference type="InterPro" id="IPR006684">
    <property type="entry name" value="YbgC/YbaW"/>
</dbReference>
<keyword evidence="2 3" id="KW-0378">Hydrolase</keyword>